<evidence type="ECO:0000256" key="2">
    <source>
        <dbReference type="ARBA" id="ARBA00023015"/>
    </source>
</evidence>
<dbReference type="AlphaFoldDB" id="A0A6D2HM15"/>
<comment type="caution">
    <text evidence="8">The sequence shown here is derived from an EMBL/GenBank/DDBJ whole genome shotgun (WGS) entry which is preliminary data.</text>
</comment>
<evidence type="ECO:0000256" key="5">
    <source>
        <dbReference type="ARBA" id="ARBA00023242"/>
    </source>
</evidence>
<dbReference type="GO" id="GO:0003677">
    <property type="term" value="F:DNA binding"/>
    <property type="evidence" value="ECO:0007669"/>
    <property type="project" value="UniProtKB-KW"/>
</dbReference>
<dbReference type="SMART" id="SM01019">
    <property type="entry name" value="B3"/>
    <property type="match status" value="2"/>
</dbReference>
<evidence type="ECO:0000256" key="3">
    <source>
        <dbReference type="ARBA" id="ARBA00023125"/>
    </source>
</evidence>
<dbReference type="OrthoDB" id="1666376at2759"/>
<accession>A0A6D2HM15</accession>
<gene>
    <name evidence="8" type="ORF">MERR_LOCUS2859</name>
</gene>
<dbReference type="GO" id="GO:0005634">
    <property type="term" value="C:nucleus"/>
    <property type="evidence" value="ECO:0007669"/>
    <property type="project" value="UniProtKB-SubCell"/>
</dbReference>
<dbReference type="InterPro" id="IPR015300">
    <property type="entry name" value="DNA-bd_pseudobarrel_sf"/>
</dbReference>
<dbReference type="Pfam" id="PF02362">
    <property type="entry name" value="B3"/>
    <property type="match status" value="2"/>
</dbReference>
<sequence length="293" mass="33874">MIRNREFGQVKGERKKLSFFKVFNGADLSSECMRAFPYDLMRSISEKDFSYKMVIRAKWGSSWEVGVSKNSRCYYMEKRGWDKFVSDNALGRDEFTTFTHTGKMCFNVSIFEQNCRELLKPRKPPTMADPIEIKKEEGECSYKDVKKEEETVESSGGVDVGDRKKKAKESKTSKKKAKESKTSEKKKKMKVPEFKITIRKSYLKFLAIPKQFVNDHIPDESKIFTVHHPKGDGSWQVLCLVREARTIFSSGWTKLARDFPLLVGDKCTFKLIDSTEFLLVISKKARKKITKGC</sequence>
<evidence type="ECO:0000256" key="1">
    <source>
        <dbReference type="ARBA" id="ARBA00004123"/>
    </source>
</evidence>
<dbReference type="CDD" id="cd10017">
    <property type="entry name" value="B3_DNA"/>
    <property type="match status" value="2"/>
</dbReference>
<evidence type="ECO:0000256" key="4">
    <source>
        <dbReference type="ARBA" id="ARBA00023163"/>
    </source>
</evidence>
<keyword evidence="5" id="KW-0539">Nucleus</keyword>
<proteinExistence type="predicted"/>
<keyword evidence="4" id="KW-0804">Transcription</keyword>
<keyword evidence="2" id="KW-0805">Transcription regulation</keyword>
<organism evidence="8 9">
    <name type="scientific">Microthlaspi erraticum</name>
    <dbReference type="NCBI Taxonomy" id="1685480"/>
    <lineage>
        <taxon>Eukaryota</taxon>
        <taxon>Viridiplantae</taxon>
        <taxon>Streptophyta</taxon>
        <taxon>Embryophyta</taxon>
        <taxon>Tracheophyta</taxon>
        <taxon>Spermatophyta</taxon>
        <taxon>Magnoliopsida</taxon>
        <taxon>eudicotyledons</taxon>
        <taxon>Gunneridae</taxon>
        <taxon>Pentapetalae</taxon>
        <taxon>rosids</taxon>
        <taxon>malvids</taxon>
        <taxon>Brassicales</taxon>
        <taxon>Brassicaceae</taxon>
        <taxon>Coluteocarpeae</taxon>
        <taxon>Microthlaspi</taxon>
    </lineage>
</organism>
<dbReference type="InterPro" id="IPR044837">
    <property type="entry name" value="REM16-like"/>
</dbReference>
<dbReference type="PROSITE" id="PS50863">
    <property type="entry name" value="B3"/>
    <property type="match status" value="2"/>
</dbReference>
<dbReference type="InterPro" id="IPR003340">
    <property type="entry name" value="B3_DNA-bd"/>
</dbReference>
<dbReference type="Proteomes" id="UP000467841">
    <property type="component" value="Unassembled WGS sequence"/>
</dbReference>
<evidence type="ECO:0000256" key="6">
    <source>
        <dbReference type="SAM" id="MobiDB-lite"/>
    </source>
</evidence>
<keyword evidence="9" id="KW-1185">Reference proteome</keyword>
<feature type="domain" description="TF-B3" evidence="7">
    <location>
        <begin position="191"/>
        <end position="285"/>
    </location>
</feature>
<evidence type="ECO:0000313" key="9">
    <source>
        <dbReference type="Proteomes" id="UP000467841"/>
    </source>
</evidence>
<name>A0A6D2HM15_9BRAS</name>
<dbReference type="PANTHER" id="PTHR31391:SF4">
    <property type="entry name" value="B3 DOMAIN-CONTAINING PROTEIN OS03G0184500"/>
    <property type="match status" value="1"/>
</dbReference>
<dbReference type="SUPFAM" id="SSF101936">
    <property type="entry name" value="DNA-binding pseudobarrel domain"/>
    <property type="match status" value="2"/>
</dbReference>
<dbReference type="PANTHER" id="PTHR31391">
    <property type="entry name" value="B3 DOMAIN-CONTAINING PROTEIN OS11G0197600-RELATED"/>
    <property type="match status" value="1"/>
</dbReference>
<feature type="domain" description="TF-B3" evidence="7">
    <location>
        <begin position="19"/>
        <end position="114"/>
    </location>
</feature>
<keyword evidence="3" id="KW-0238">DNA-binding</keyword>
<feature type="compositionally biased region" description="Basic residues" evidence="6">
    <location>
        <begin position="163"/>
        <end position="186"/>
    </location>
</feature>
<evidence type="ECO:0000259" key="7">
    <source>
        <dbReference type="PROSITE" id="PS50863"/>
    </source>
</evidence>
<dbReference type="EMBL" id="CACVBM020000188">
    <property type="protein sequence ID" value="CAA7015624.1"/>
    <property type="molecule type" value="Genomic_DNA"/>
</dbReference>
<protein>
    <recommendedName>
        <fullName evidence="7">TF-B3 domain-containing protein</fullName>
    </recommendedName>
</protein>
<dbReference type="Gene3D" id="2.40.330.10">
    <property type="entry name" value="DNA-binding pseudobarrel domain"/>
    <property type="match status" value="2"/>
</dbReference>
<feature type="region of interest" description="Disordered" evidence="6">
    <location>
        <begin position="145"/>
        <end position="186"/>
    </location>
</feature>
<reference evidence="8" key="1">
    <citation type="submission" date="2020-01" db="EMBL/GenBank/DDBJ databases">
        <authorList>
            <person name="Mishra B."/>
        </authorList>
    </citation>
    <scope>NUCLEOTIDE SEQUENCE [LARGE SCALE GENOMIC DNA]</scope>
</reference>
<comment type="subcellular location">
    <subcellularLocation>
        <location evidence="1">Nucleus</location>
    </subcellularLocation>
</comment>
<evidence type="ECO:0000313" key="8">
    <source>
        <dbReference type="EMBL" id="CAA7015624.1"/>
    </source>
</evidence>